<evidence type="ECO:0000313" key="2">
    <source>
        <dbReference type="Proteomes" id="UP000241071"/>
    </source>
</evidence>
<dbReference type="PANTHER" id="PTHR11102:SF160">
    <property type="entry name" value="ERAD-ASSOCIATED E3 UBIQUITIN-PROTEIN LIGASE COMPONENT HRD3"/>
    <property type="match status" value="1"/>
</dbReference>
<proteinExistence type="predicted"/>
<gene>
    <name evidence="1" type="ORF">glt_00961</name>
</gene>
<name>M1PCN4_9VIRU</name>
<dbReference type="Gene3D" id="1.25.40.10">
    <property type="entry name" value="Tetratricopeptide repeat domain"/>
    <property type="match status" value="1"/>
</dbReference>
<dbReference type="Pfam" id="PF08238">
    <property type="entry name" value="Sel1"/>
    <property type="match status" value="2"/>
</dbReference>
<accession>M1PCN4</accession>
<dbReference type="SMART" id="SM00671">
    <property type="entry name" value="SEL1"/>
    <property type="match status" value="3"/>
</dbReference>
<dbReference type="InterPro" id="IPR011990">
    <property type="entry name" value="TPR-like_helical_dom_sf"/>
</dbReference>
<keyword evidence="2" id="KW-1185">Reference proteome</keyword>
<dbReference type="PANTHER" id="PTHR11102">
    <property type="entry name" value="SEL-1-LIKE PROTEIN"/>
    <property type="match status" value="1"/>
</dbReference>
<organism evidence="1 2">
    <name type="scientific">Moumouvirus goulette</name>
    <dbReference type="NCBI Taxonomy" id="1247379"/>
    <lineage>
        <taxon>Viruses</taxon>
        <taxon>Varidnaviria</taxon>
        <taxon>Bamfordvirae</taxon>
        <taxon>Nucleocytoviricota</taxon>
        <taxon>Megaviricetes</taxon>
        <taxon>Imitervirales</taxon>
        <taxon>Mimiviridae</taxon>
        <taxon>Megamimivirinae</taxon>
        <taxon>Moumouvirus</taxon>
        <taxon>Moumouvirus goulettemassiliense</taxon>
    </lineage>
</organism>
<dbReference type="InterPro" id="IPR050767">
    <property type="entry name" value="Sel1_AlgK"/>
</dbReference>
<dbReference type="SUPFAM" id="SSF81901">
    <property type="entry name" value="HCP-like"/>
    <property type="match status" value="1"/>
</dbReference>
<dbReference type="InterPro" id="IPR006597">
    <property type="entry name" value="Sel1-like"/>
</dbReference>
<protein>
    <recommendedName>
        <fullName evidence="3">Repeat protein</fullName>
    </recommendedName>
</protein>
<dbReference type="EMBL" id="KC008572">
    <property type="protein sequence ID" value="AGF85764.1"/>
    <property type="molecule type" value="Genomic_DNA"/>
</dbReference>
<evidence type="ECO:0008006" key="3">
    <source>
        <dbReference type="Google" id="ProtNLM"/>
    </source>
</evidence>
<dbReference type="Proteomes" id="UP000241071">
    <property type="component" value="Segment"/>
</dbReference>
<reference evidence="1 2" key="1">
    <citation type="submission" date="2012-10" db="EMBL/GenBank/DDBJ databases">
        <title>Complete genome sequence of Moumouvirus goulette.</title>
        <authorList>
            <person name="Fournous G."/>
            <person name="Bougalmi M."/>
            <person name="Colson P."/>
        </authorList>
    </citation>
    <scope>NUCLEOTIDE SEQUENCE [LARGE SCALE GENOMIC DNA]</scope>
</reference>
<evidence type="ECO:0000313" key="1">
    <source>
        <dbReference type="EMBL" id="AGF85764.1"/>
    </source>
</evidence>
<sequence>MYYTLCDKIKKMNDPMIQYKLDTYDYEFVKNLVILANSDESDKLIKEQVVDIFNHYGLFVLISRYIDIYNWPGIIKLAKNDQRYVYVLLCCYKKSVKELDLLKKIVPNVITQAKGGNALAQNNLGYLYDSGIVVKQSSIKSNKYYKKAADQNLSQGLYNYGVINKFKNEKEFIIYMKAAQNVFSPIACYQLGMHYLSKNNKKEKGIKYYKESAQNHYASSQEFLGDYYEKINIDECIFWYKLAAKQFNTRCIKRLILIYSKIKPNPEEYNYWFLKDKKMKNQENNSKLDKNNTCINFKNKPIKSIKNIEIIL</sequence>